<accession>A0A133XR91</accession>
<comment type="caution">
    <text evidence="1">The sequence shown here is derived from an EMBL/GenBank/DDBJ whole genome shotgun (WGS) entry which is preliminary data.</text>
</comment>
<name>A0A133XR91_9LACT</name>
<dbReference type="RefSeq" id="WP_060937319.1">
    <property type="nucleotide sequence ID" value="NZ_JASOZP010000038.1"/>
</dbReference>
<dbReference type="Proteomes" id="UP000070422">
    <property type="component" value="Unassembled WGS sequence"/>
</dbReference>
<reference evidence="1 2" key="1">
    <citation type="submission" date="2016-01" db="EMBL/GenBank/DDBJ databases">
        <authorList>
            <person name="Oliw E.H."/>
        </authorList>
    </citation>
    <scope>NUCLEOTIDE SEQUENCE [LARGE SCALE GENOMIC DNA]</scope>
    <source>
        <strain evidence="1 2">KA00635</strain>
    </source>
</reference>
<organism evidence="1 2">
    <name type="scientific">Aerococcus christensenii</name>
    <dbReference type="NCBI Taxonomy" id="87541"/>
    <lineage>
        <taxon>Bacteria</taxon>
        <taxon>Bacillati</taxon>
        <taxon>Bacillota</taxon>
        <taxon>Bacilli</taxon>
        <taxon>Lactobacillales</taxon>
        <taxon>Aerococcaceae</taxon>
        <taxon>Aerococcus</taxon>
    </lineage>
</organism>
<sequence length="77" mass="9127">MFEKPKYEIDDVLKFQTSQMAKEKIGKVIIVDRGYQMKEPSYYILVKENENTYGGLLLYKHIEESSCQLIRRKSIYG</sequence>
<proteinExistence type="predicted"/>
<dbReference type="PATRIC" id="fig|87541.4.peg.1651"/>
<gene>
    <name evidence="1" type="ORF">HMPREF3187_01674</name>
</gene>
<evidence type="ECO:0000313" key="1">
    <source>
        <dbReference type="EMBL" id="KXB33442.1"/>
    </source>
</evidence>
<dbReference type="EMBL" id="LSCQ01000097">
    <property type="protein sequence ID" value="KXB33442.1"/>
    <property type="molecule type" value="Genomic_DNA"/>
</dbReference>
<protein>
    <submittedName>
        <fullName evidence="1">Uncharacterized protein</fullName>
    </submittedName>
</protein>
<evidence type="ECO:0000313" key="2">
    <source>
        <dbReference type="Proteomes" id="UP000070422"/>
    </source>
</evidence>
<dbReference type="AlphaFoldDB" id="A0A133XR91"/>